<reference evidence="5 6" key="1">
    <citation type="submission" date="2022-11" db="EMBL/GenBank/DDBJ databases">
        <title>The characterization of three novel Bacteroidetes species and genomic analysis of their roles in tidal elemental geochemical cycles.</title>
        <authorList>
            <person name="Ma K."/>
        </authorList>
    </citation>
    <scope>NUCLEOTIDE SEQUENCE [LARGE SCALE GENOMIC DNA]</scope>
    <source>
        <strain evidence="5 6">M17</strain>
    </source>
</reference>
<proteinExistence type="predicted"/>
<dbReference type="InterPro" id="IPR051398">
    <property type="entry name" value="Polysacch_Deacetylase"/>
</dbReference>
<comment type="subcellular location">
    <subcellularLocation>
        <location evidence="1">Secreted</location>
    </subcellularLocation>
</comment>
<comment type="caution">
    <text evidence="5">The sequence shown here is derived from an EMBL/GenBank/DDBJ whole genome shotgun (WGS) entry which is preliminary data.</text>
</comment>
<dbReference type="Pfam" id="PF01522">
    <property type="entry name" value="Polysacc_deac_1"/>
    <property type="match status" value="1"/>
</dbReference>
<dbReference type="EMBL" id="JAPFQN010000005">
    <property type="protein sequence ID" value="MCX2744161.1"/>
    <property type="molecule type" value="Genomic_DNA"/>
</dbReference>
<name>A0ABT3RQV4_9BACT</name>
<evidence type="ECO:0000313" key="5">
    <source>
        <dbReference type="EMBL" id="MCX2744161.1"/>
    </source>
</evidence>
<accession>A0ABT3RQV4</accession>
<dbReference type="PROSITE" id="PS51677">
    <property type="entry name" value="NODB"/>
    <property type="match status" value="1"/>
</dbReference>
<organism evidence="5 6">
    <name type="scientific">Mangrovivirga halotolerans</name>
    <dbReference type="NCBI Taxonomy" id="2993936"/>
    <lineage>
        <taxon>Bacteria</taxon>
        <taxon>Pseudomonadati</taxon>
        <taxon>Bacteroidota</taxon>
        <taxon>Cytophagia</taxon>
        <taxon>Cytophagales</taxon>
        <taxon>Mangrovivirgaceae</taxon>
        <taxon>Mangrovivirga</taxon>
    </lineage>
</organism>
<dbReference type="PROSITE" id="PS51257">
    <property type="entry name" value="PROKAR_LIPOPROTEIN"/>
    <property type="match status" value="1"/>
</dbReference>
<dbReference type="RefSeq" id="WP_266056627.1">
    <property type="nucleotide sequence ID" value="NZ_JAPFQN010000005.1"/>
</dbReference>
<dbReference type="SUPFAM" id="SSF88713">
    <property type="entry name" value="Glycoside hydrolase/deacetylase"/>
    <property type="match status" value="1"/>
</dbReference>
<feature type="signal peptide" evidence="3">
    <location>
        <begin position="1"/>
        <end position="26"/>
    </location>
</feature>
<feature type="domain" description="NodB homology" evidence="4">
    <location>
        <begin position="102"/>
        <end position="319"/>
    </location>
</feature>
<dbReference type="PANTHER" id="PTHR34216">
    <property type="match status" value="1"/>
</dbReference>
<dbReference type="InterPro" id="IPR011330">
    <property type="entry name" value="Glyco_hydro/deAcase_b/a-brl"/>
</dbReference>
<evidence type="ECO:0000256" key="2">
    <source>
        <dbReference type="ARBA" id="ARBA00022729"/>
    </source>
</evidence>
<dbReference type="PANTHER" id="PTHR34216:SF3">
    <property type="entry name" value="POLY-BETA-1,6-N-ACETYL-D-GLUCOSAMINE N-DEACETYLASE"/>
    <property type="match status" value="1"/>
</dbReference>
<feature type="chain" id="PRO_5046389333" evidence="3">
    <location>
        <begin position="27"/>
        <end position="367"/>
    </location>
</feature>
<sequence length="367" mass="41507">MKNILSHVNSGFIVCLCFLIVFSCSSGNTKNETKSTGMGQKKDGKHIVCFVYHRFGDSRFPSTNISLSDFEAHLKYLKENDYQVLNFSDAIDYLKSEESNKKTAVLTIDDGYESFYNNGLPLLKKYGFSATLYVNTESIGGSDYMSWDQIRKAHKSGIEIGNHTHSHQYFLNLDTEERYVQFEEEIVNSQKLFKSNLGIEPVTFAYPFGEYDGKMKEIVRASGFKSAAAQNSGVIYSGTDLMACPRFPMSESYSDINSFSSKAKMKPMIVINEEPSSLVITRNRSKPLLNLEIQADSLDTGSFQCFIQGSECNLDIREDSSGSQVNVTLQSKSSILDRRRTLYTITGKDTEGNWHWYSHLWVNPEVK</sequence>
<keyword evidence="6" id="KW-1185">Reference proteome</keyword>
<dbReference type="Proteomes" id="UP001209885">
    <property type="component" value="Unassembled WGS sequence"/>
</dbReference>
<gene>
    <name evidence="5" type="ORF">OO013_09805</name>
</gene>
<protein>
    <submittedName>
        <fullName evidence="5">Polysaccharide deacetylase family protein</fullName>
    </submittedName>
</protein>
<dbReference type="InterPro" id="IPR002509">
    <property type="entry name" value="NODB_dom"/>
</dbReference>
<keyword evidence="2 3" id="KW-0732">Signal</keyword>
<evidence type="ECO:0000256" key="3">
    <source>
        <dbReference type="SAM" id="SignalP"/>
    </source>
</evidence>
<evidence type="ECO:0000259" key="4">
    <source>
        <dbReference type="PROSITE" id="PS51677"/>
    </source>
</evidence>
<evidence type="ECO:0000313" key="6">
    <source>
        <dbReference type="Proteomes" id="UP001209885"/>
    </source>
</evidence>
<evidence type="ECO:0000256" key="1">
    <source>
        <dbReference type="ARBA" id="ARBA00004613"/>
    </source>
</evidence>
<dbReference type="Gene3D" id="3.20.20.370">
    <property type="entry name" value="Glycoside hydrolase/deacetylase"/>
    <property type="match status" value="1"/>
</dbReference>
<dbReference type="CDD" id="cd10973">
    <property type="entry name" value="CE4_DAC_u4_5s"/>
    <property type="match status" value="1"/>
</dbReference>